<dbReference type="GO" id="GO:0070187">
    <property type="term" value="C:shelterin complex"/>
    <property type="evidence" value="ECO:0007669"/>
    <property type="project" value="InterPro"/>
</dbReference>
<sequence>MQPKSCFHGRANAYLVCPVCKAPLSTLRVPASRKGRLAQREPEVLGRLGALFRNSISCCRFRFLLCRGSLARSVLGKGGSDRPASLFGLQRLGLSVEGKSGAETRECGFLSTRGRERLGAARGRISGAPMSPGRSRYPLRARKSPSRHLRSGAPSQGLDNEDRQTDRNQPSYLEPWIVNLLLQYNESEARPEGQFGQVLKVLNEASTPDQNGQEPAAIVHIADGRHYIQAVVPARAIQTAKCFPPQSGFSSILGQFIVLQNFRVCVKEATKMEDSGFYLELNCFRVTSMKRRAMRQQDCNREPSVLQKIKELWLRGFALQPLPSSEPSSVSEVLREMKQDKLSTLKKNIEDCLSSVDPRNLLDAEQLAVYPDTKWQVERKQDKVQRQDIFTVPAKLLVIGAEDEAVLSSSYPPKPSHVASDSESSPDDDHSTISFISAAEAETLDGPMENPWDIFPGMTLMSSKEMSDMQPSLPNTQQMFLASTAEEENAAGSSSCTPDGLHSCDPAPHCSSTHNEPGDVTSPSLLPPHKEGNNPESISDTDGSSIPNGQPLKNSDSHASACCLSPVCLTIRSTLPPKPLSEDVEENQPADLQREMVMVRGAGEKSLETSRKYGAPKRKQLMPDDEESAETSHRPCCISPKGQDSTSAMASPKFSRLDRQRVARKPPLVFVRESTPKKSRIDEIHVQQLQASAQSRCAGRRLEKMKEQTATTGRQADSCEGQLGGQKQDRVRRAVFHHAYQPATTELCSQVHSTRISRALLGWARWVFRNGQKQ</sequence>
<evidence type="ECO:0000313" key="9">
    <source>
        <dbReference type="RefSeq" id="XP_054856236.1"/>
    </source>
</evidence>
<dbReference type="AlphaFoldDB" id="A0AA97KI35"/>
<name>A0AA97KI35_EUBMA</name>
<proteinExistence type="predicted"/>
<organism evidence="8 9">
    <name type="scientific">Eublepharis macularius</name>
    <name type="common">Leopard gecko</name>
    <name type="synonym">Cyrtodactylus macularius</name>
    <dbReference type="NCBI Taxonomy" id="481883"/>
    <lineage>
        <taxon>Eukaryota</taxon>
        <taxon>Metazoa</taxon>
        <taxon>Chordata</taxon>
        <taxon>Craniata</taxon>
        <taxon>Vertebrata</taxon>
        <taxon>Euteleostomi</taxon>
        <taxon>Lepidosauria</taxon>
        <taxon>Squamata</taxon>
        <taxon>Bifurcata</taxon>
        <taxon>Gekkota</taxon>
        <taxon>Eublepharidae</taxon>
        <taxon>Eublepharinae</taxon>
        <taxon>Eublepharis</taxon>
    </lineage>
</organism>
<accession>A0AA97KI35</accession>
<dbReference type="InterPro" id="IPR019437">
    <property type="entry name" value="TPP1/Est3"/>
</dbReference>
<comment type="subcellular location">
    <subcellularLocation>
        <location evidence="2">Chromosome</location>
        <location evidence="2">Telomere</location>
    </subcellularLocation>
    <subcellularLocation>
        <location evidence="1">Nucleus</location>
    </subcellularLocation>
</comment>
<keyword evidence="8" id="KW-1185">Reference proteome</keyword>
<dbReference type="Proteomes" id="UP001190640">
    <property type="component" value="Chromosome 16"/>
</dbReference>
<dbReference type="KEGG" id="emc:129343879"/>
<evidence type="ECO:0000256" key="1">
    <source>
        <dbReference type="ARBA" id="ARBA00004123"/>
    </source>
</evidence>
<keyword evidence="4" id="KW-0779">Telomere</keyword>
<evidence type="ECO:0000256" key="5">
    <source>
        <dbReference type="ARBA" id="ARBA00023242"/>
    </source>
</evidence>
<dbReference type="GeneID" id="129343879"/>
<feature type="compositionally biased region" description="Basic residues" evidence="6">
    <location>
        <begin position="137"/>
        <end position="150"/>
    </location>
</feature>
<feature type="region of interest" description="Disordered" evidence="6">
    <location>
        <begin position="120"/>
        <end position="169"/>
    </location>
</feature>
<feature type="region of interest" description="Disordered" evidence="6">
    <location>
        <begin position="507"/>
        <end position="557"/>
    </location>
</feature>
<dbReference type="GO" id="GO:0042162">
    <property type="term" value="F:telomeric DNA binding"/>
    <property type="evidence" value="ECO:0007669"/>
    <property type="project" value="InterPro"/>
</dbReference>
<dbReference type="GO" id="GO:0005697">
    <property type="term" value="C:telomerase holoenzyme complex"/>
    <property type="evidence" value="ECO:0007669"/>
    <property type="project" value="InterPro"/>
</dbReference>
<dbReference type="InterPro" id="IPR028631">
    <property type="entry name" value="ACD"/>
</dbReference>
<feature type="region of interest" description="Disordered" evidence="6">
    <location>
        <begin position="614"/>
        <end position="654"/>
    </location>
</feature>
<evidence type="ECO:0000256" key="2">
    <source>
        <dbReference type="ARBA" id="ARBA00004574"/>
    </source>
</evidence>
<protein>
    <submittedName>
        <fullName evidence="9">Adrenocortical dysplasia protein homolog</fullName>
    </submittedName>
</protein>
<dbReference type="GO" id="GO:0016233">
    <property type="term" value="P:telomere capping"/>
    <property type="evidence" value="ECO:0007669"/>
    <property type="project" value="InterPro"/>
</dbReference>
<keyword evidence="3" id="KW-0158">Chromosome</keyword>
<dbReference type="RefSeq" id="XP_054856236.1">
    <property type="nucleotide sequence ID" value="XM_055000261.1"/>
</dbReference>
<evidence type="ECO:0000259" key="7">
    <source>
        <dbReference type="Pfam" id="PF10341"/>
    </source>
</evidence>
<evidence type="ECO:0000256" key="4">
    <source>
        <dbReference type="ARBA" id="ARBA00022895"/>
    </source>
</evidence>
<dbReference type="Gene3D" id="2.40.50.960">
    <property type="match status" value="1"/>
</dbReference>
<dbReference type="GO" id="GO:0007004">
    <property type="term" value="P:telomere maintenance via telomerase"/>
    <property type="evidence" value="ECO:0007669"/>
    <property type="project" value="InterPro"/>
</dbReference>
<feature type="region of interest" description="Disordered" evidence="6">
    <location>
        <begin position="407"/>
        <end position="431"/>
    </location>
</feature>
<dbReference type="GO" id="GO:0032211">
    <property type="term" value="P:negative regulation of telomere maintenance via telomerase"/>
    <property type="evidence" value="ECO:0007669"/>
    <property type="project" value="TreeGrafter"/>
</dbReference>
<dbReference type="Pfam" id="PF10341">
    <property type="entry name" value="TPP1"/>
    <property type="match status" value="1"/>
</dbReference>
<feature type="domain" description="Shelterin complex subunit TPP1/Est3" evidence="7">
    <location>
        <begin position="174"/>
        <end position="315"/>
    </location>
</feature>
<keyword evidence="5" id="KW-0539">Nucleus</keyword>
<dbReference type="PANTHER" id="PTHR14487">
    <property type="entry name" value="ADRENOCORTICAL DYSPLASIA PROTEIN ACD"/>
    <property type="match status" value="1"/>
</dbReference>
<dbReference type="PANTHER" id="PTHR14487:SF3">
    <property type="entry name" value="ADRENOCORTICAL DYSPLASIA PROTEIN HOMOLOG"/>
    <property type="match status" value="1"/>
</dbReference>
<dbReference type="CTD" id="65057"/>
<evidence type="ECO:0000256" key="6">
    <source>
        <dbReference type="SAM" id="MobiDB-lite"/>
    </source>
</evidence>
<dbReference type="GO" id="GO:0070198">
    <property type="term" value="P:protein localization to chromosome, telomeric region"/>
    <property type="evidence" value="ECO:0007669"/>
    <property type="project" value="TreeGrafter"/>
</dbReference>
<evidence type="ECO:0000256" key="3">
    <source>
        <dbReference type="ARBA" id="ARBA00022454"/>
    </source>
</evidence>
<gene>
    <name evidence="9" type="primary">ACD</name>
</gene>
<reference evidence="9" key="1">
    <citation type="submission" date="2025-08" db="UniProtKB">
        <authorList>
            <consortium name="RefSeq"/>
        </authorList>
    </citation>
    <scope>IDENTIFICATION</scope>
    <source>
        <tissue evidence="9">Blood</tissue>
    </source>
</reference>
<evidence type="ECO:0000313" key="8">
    <source>
        <dbReference type="Proteomes" id="UP001190640"/>
    </source>
</evidence>
<feature type="compositionally biased region" description="Polar residues" evidence="6">
    <location>
        <begin position="534"/>
        <end position="557"/>
    </location>
</feature>